<evidence type="ECO:0000313" key="3">
    <source>
        <dbReference type="EMBL" id="ANU75238.1"/>
    </source>
</evidence>
<dbReference type="NCBIfam" id="NF009150">
    <property type="entry name" value="PRK12497.1-3"/>
    <property type="match status" value="1"/>
</dbReference>
<dbReference type="KEGG" id="byl:A4V09_05360"/>
<dbReference type="RefSeq" id="WP_065541448.1">
    <property type="nucleotide sequence ID" value="NZ_CP015405.2"/>
</dbReference>
<dbReference type="GO" id="GO:0003676">
    <property type="term" value="F:nucleic acid binding"/>
    <property type="evidence" value="ECO:0007669"/>
    <property type="project" value="InterPro"/>
</dbReference>
<dbReference type="InterPro" id="IPR011856">
    <property type="entry name" value="tRNA_endonuc-like_dom_sf"/>
</dbReference>
<dbReference type="CDD" id="cd20736">
    <property type="entry name" value="PoNe_Nuclease"/>
    <property type="match status" value="1"/>
</dbReference>
<dbReference type="Proteomes" id="UP000092574">
    <property type="component" value="Chromosome"/>
</dbReference>
<reference evidence="3" key="1">
    <citation type="submission" date="2017-04" db="EMBL/GenBank/DDBJ databases">
        <title>Complete Genome Sequences of Twelve Strains of a Stable Defined Moderately Diverse Mouse Microbiota 2 (sDMDMm2).</title>
        <authorList>
            <person name="Uchimura Y."/>
            <person name="Wyss M."/>
            <person name="Brugiroux S."/>
            <person name="Limenitakis J.P."/>
            <person name="Stecher B."/>
            <person name="McCoy K.D."/>
            <person name="Macpherson A.J."/>
        </authorList>
    </citation>
    <scope>NUCLEOTIDE SEQUENCE</scope>
    <source>
        <strain evidence="3">YL58</strain>
    </source>
</reference>
<accession>A0A1C7I8A3</accession>
<dbReference type="HAMAP" id="MF_00048">
    <property type="entry name" value="UPF0102"/>
    <property type="match status" value="1"/>
</dbReference>
<gene>
    <name evidence="3" type="ORF">A4V09_05360</name>
</gene>
<comment type="similarity">
    <text evidence="1 2">Belongs to the UPF0102 family.</text>
</comment>
<dbReference type="OrthoDB" id="9802516at2"/>
<organism evidence="3 4">
    <name type="scientific">Blautia pseudococcoides</name>
    <dbReference type="NCBI Taxonomy" id="1796616"/>
    <lineage>
        <taxon>Bacteria</taxon>
        <taxon>Bacillati</taxon>
        <taxon>Bacillota</taxon>
        <taxon>Clostridia</taxon>
        <taxon>Lachnospirales</taxon>
        <taxon>Lachnospiraceae</taxon>
        <taxon>Blautia</taxon>
    </lineage>
</organism>
<evidence type="ECO:0000313" key="4">
    <source>
        <dbReference type="Proteomes" id="UP000092574"/>
    </source>
</evidence>
<sequence length="119" mass="13814">MRKSTRETGTLYEESAALYLERHGYRILEKNFRCQRGEIDLIAMDGEYLCFVEVKFRESSDCGGPFLAVDNKKQRRICQTALFYLMRRGLSEETPCRFDVVGITPDDTALIKDAFPYHT</sequence>
<evidence type="ECO:0000256" key="2">
    <source>
        <dbReference type="HAMAP-Rule" id="MF_00048"/>
    </source>
</evidence>
<protein>
    <recommendedName>
        <fullName evidence="2">UPF0102 protein A4V09_05360</fullName>
    </recommendedName>
</protein>
<dbReference type="PANTHER" id="PTHR34039">
    <property type="entry name" value="UPF0102 PROTEIN YRAN"/>
    <property type="match status" value="1"/>
</dbReference>
<dbReference type="SUPFAM" id="SSF52980">
    <property type="entry name" value="Restriction endonuclease-like"/>
    <property type="match status" value="1"/>
</dbReference>
<dbReference type="STRING" id="1796616.A4V09_05360"/>
<evidence type="ECO:0000256" key="1">
    <source>
        <dbReference type="ARBA" id="ARBA00006738"/>
    </source>
</evidence>
<dbReference type="InterPro" id="IPR011335">
    <property type="entry name" value="Restrct_endonuc-II-like"/>
</dbReference>
<proteinExistence type="inferred from homology"/>
<dbReference type="AlphaFoldDB" id="A0A1C7I8A3"/>
<dbReference type="NCBIfam" id="TIGR00252">
    <property type="entry name" value="YraN family protein"/>
    <property type="match status" value="1"/>
</dbReference>
<keyword evidence="4" id="KW-1185">Reference proteome</keyword>
<name>A0A1C7I8A3_9FIRM</name>
<dbReference type="InterPro" id="IPR003509">
    <property type="entry name" value="UPF0102_YraN-like"/>
</dbReference>
<dbReference type="Pfam" id="PF02021">
    <property type="entry name" value="UPF0102"/>
    <property type="match status" value="1"/>
</dbReference>
<dbReference type="EMBL" id="CP015405">
    <property type="protein sequence ID" value="ANU75238.1"/>
    <property type="molecule type" value="Genomic_DNA"/>
</dbReference>
<dbReference type="Gene3D" id="3.40.1350.10">
    <property type="match status" value="1"/>
</dbReference>
<dbReference type="PANTHER" id="PTHR34039:SF1">
    <property type="entry name" value="UPF0102 PROTEIN YRAN"/>
    <property type="match status" value="1"/>
</dbReference>